<keyword evidence="3" id="KW-0443">Lipid metabolism</keyword>
<dbReference type="RefSeq" id="WP_006331635.1">
    <property type="nucleotide sequence ID" value="NZ_BAHC01000065.1"/>
</dbReference>
<name>K6W762_9ACTN</name>
<evidence type="ECO:0000313" key="8">
    <source>
        <dbReference type="Proteomes" id="UP000008363"/>
    </source>
</evidence>
<dbReference type="OrthoDB" id="9777711at2"/>
<dbReference type="AlphaFoldDB" id="K6W762"/>
<dbReference type="Pfam" id="PF00378">
    <property type="entry name" value="ECH_1"/>
    <property type="match status" value="1"/>
</dbReference>
<dbReference type="InterPro" id="IPR029045">
    <property type="entry name" value="ClpP/crotonase-like_dom_sf"/>
</dbReference>
<evidence type="ECO:0000256" key="6">
    <source>
        <dbReference type="RuleBase" id="RU003707"/>
    </source>
</evidence>
<evidence type="ECO:0000256" key="4">
    <source>
        <dbReference type="ARBA" id="ARBA00023709"/>
    </source>
</evidence>
<dbReference type="STRING" id="1108045.GORHZ_065_00310"/>
<dbReference type="eggNOG" id="COG1024">
    <property type="taxonomic scope" value="Bacteria"/>
</dbReference>
<dbReference type="GO" id="GO:0006635">
    <property type="term" value="P:fatty acid beta-oxidation"/>
    <property type="evidence" value="ECO:0007669"/>
    <property type="project" value="TreeGrafter"/>
</dbReference>
<dbReference type="EMBL" id="BAHC01000065">
    <property type="protein sequence ID" value="GAB89566.1"/>
    <property type="molecule type" value="Genomic_DNA"/>
</dbReference>
<dbReference type="PANTHER" id="PTHR11941:SF133">
    <property type="entry name" value="1,2-EPOXYPHENYLACETYL-COA ISOMERASE"/>
    <property type="match status" value="1"/>
</dbReference>
<accession>K6W762</accession>
<gene>
    <name evidence="7" type="ORF">GORHZ_065_00310</name>
</gene>
<comment type="caution">
    <text evidence="7">The sequence shown here is derived from an EMBL/GenBank/DDBJ whole genome shotgun (WGS) entry which is preliminary data.</text>
</comment>
<reference evidence="7 8" key="1">
    <citation type="submission" date="2012-08" db="EMBL/GenBank/DDBJ databases">
        <title>Whole genome shotgun sequence of Gordonia rhizosphera NBRC 16068.</title>
        <authorList>
            <person name="Takarada H."/>
            <person name="Isaki S."/>
            <person name="Hosoyama A."/>
            <person name="Tsuchikane K."/>
            <person name="Katsumata H."/>
            <person name="Baba S."/>
            <person name="Ohji S."/>
            <person name="Yamazaki S."/>
            <person name="Fujita N."/>
        </authorList>
    </citation>
    <scope>NUCLEOTIDE SEQUENCE [LARGE SCALE GENOMIC DNA]</scope>
    <source>
        <strain evidence="7 8">NBRC 16068</strain>
    </source>
</reference>
<dbReference type="Gene3D" id="3.90.226.10">
    <property type="entry name" value="2-enoyl-CoA Hydratase, Chain A, domain 1"/>
    <property type="match status" value="1"/>
</dbReference>
<evidence type="ECO:0000256" key="2">
    <source>
        <dbReference type="ARBA" id="ARBA00005254"/>
    </source>
</evidence>
<dbReference type="CDD" id="cd06558">
    <property type="entry name" value="crotonase-like"/>
    <property type="match status" value="1"/>
</dbReference>
<evidence type="ECO:0000313" key="7">
    <source>
        <dbReference type="EMBL" id="GAB89566.1"/>
    </source>
</evidence>
<dbReference type="GO" id="GO:0004300">
    <property type="term" value="F:enoyl-CoA hydratase activity"/>
    <property type="evidence" value="ECO:0007669"/>
    <property type="project" value="UniProtKB-EC"/>
</dbReference>
<evidence type="ECO:0000256" key="3">
    <source>
        <dbReference type="ARBA" id="ARBA00022832"/>
    </source>
</evidence>
<dbReference type="SUPFAM" id="SSF52096">
    <property type="entry name" value="ClpP/crotonase"/>
    <property type="match status" value="1"/>
</dbReference>
<organism evidence="7 8">
    <name type="scientific">Gordonia rhizosphera NBRC 16068</name>
    <dbReference type="NCBI Taxonomy" id="1108045"/>
    <lineage>
        <taxon>Bacteria</taxon>
        <taxon>Bacillati</taxon>
        <taxon>Actinomycetota</taxon>
        <taxon>Actinomycetes</taxon>
        <taxon>Mycobacteriales</taxon>
        <taxon>Gordoniaceae</taxon>
        <taxon>Gordonia</taxon>
    </lineage>
</organism>
<comment type="similarity">
    <text evidence="2 6">Belongs to the enoyl-CoA hydratase/isomerase family.</text>
</comment>
<dbReference type="PROSITE" id="PS00166">
    <property type="entry name" value="ENOYL_COA_HYDRATASE"/>
    <property type="match status" value="1"/>
</dbReference>
<comment type="catalytic activity">
    <reaction evidence="4">
        <text>a (3S)-3-hydroxyacyl-CoA = a (2E)-enoyl-CoA + H2O</text>
        <dbReference type="Rhea" id="RHEA:16105"/>
        <dbReference type="ChEBI" id="CHEBI:15377"/>
        <dbReference type="ChEBI" id="CHEBI:57318"/>
        <dbReference type="ChEBI" id="CHEBI:58856"/>
        <dbReference type="EC" id="4.2.1.17"/>
    </reaction>
</comment>
<dbReference type="PANTHER" id="PTHR11941">
    <property type="entry name" value="ENOYL-COA HYDRATASE-RELATED"/>
    <property type="match status" value="1"/>
</dbReference>
<dbReference type="InterPro" id="IPR001753">
    <property type="entry name" value="Enoyl-CoA_hydra/iso"/>
</dbReference>
<evidence type="ECO:0000256" key="1">
    <source>
        <dbReference type="ARBA" id="ARBA00002994"/>
    </source>
</evidence>
<comment type="catalytic activity">
    <reaction evidence="5">
        <text>a 4-saturated-(3S)-3-hydroxyacyl-CoA = a (3E)-enoyl-CoA + H2O</text>
        <dbReference type="Rhea" id="RHEA:20724"/>
        <dbReference type="ChEBI" id="CHEBI:15377"/>
        <dbReference type="ChEBI" id="CHEBI:58521"/>
        <dbReference type="ChEBI" id="CHEBI:137480"/>
        <dbReference type="EC" id="4.2.1.17"/>
    </reaction>
</comment>
<proteinExistence type="inferred from homology"/>
<comment type="function">
    <text evidence="1">Could possibly oxidize fatty acids using specific components.</text>
</comment>
<sequence>MTNPATGVLVESLDRHVLTLTLNRPAQRNALSAEMLDALATSLDRAAADPDVAVVVLTGAGPGFCAGGDVKVLARGESIFGPMSDRAARAQRQIELQRATAVRLWEFPKPTIAAVNGHAVGAGLALALACDLRYAGESAQLRPGFSAVGLAGDFGVTWLLNNLVGRSRAQEMLFFAQPLPSARSLELGLVNAVFPDDDLAAETTALARELAGRSIPAIRAIKENIAIADHVDLAHTADAEVQWHVRLLETSEHREAVASTLARRV</sequence>
<dbReference type="InterPro" id="IPR018376">
    <property type="entry name" value="Enoyl-CoA_hyd/isom_CS"/>
</dbReference>
<protein>
    <submittedName>
        <fullName evidence="7">Putative enoyl-CoA hydratase</fullName>
    </submittedName>
</protein>
<keyword evidence="3" id="KW-0276">Fatty acid metabolism</keyword>
<keyword evidence="8" id="KW-1185">Reference proteome</keyword>
<dbReference type="Proteomes" id="UP000008363">
    <property type="component" value="Unassembled WGS sequence"/>
</dbReference>
<evidence type="ECO:0000256" key="5">
    <source>
        <dbReference type="ARBA" id="ARBA00023717"/>
    </source>
</evidence>